<dbReference type="InterPro" id="IPR002207">
    <property type="entry name" value="Peroxidase_I"/>
</dbReference>
<evidence type="ECO:0000256" key="5">
    <source>
        <dbReference type="ARBA" id="ARBA00047994"/>
    </source>
</evidence>
<evidence type="ECO:0000313" key="9">
    <source>
        <dbReference type="Proteomes" id="UP000007305"/>
    </source>
</evidence>
<comment type="catalytic activity">
    <reaction evidence="5">
        <text>L-ascorbate + H2O2 = L-dehydroascorbate + 2 H2O</text>
        <dbReference type="Rhea" id="RHEA:22996"/>
        <dbReference type="ChEBI" id="CHEBI:15377"/>
        <dbReference type="ChEBI" id="CHEBI:16240"/>
        <dbReference type="ChEBI" id="CHEBI:38290"/>
        <dbReference type="ChEBI" id="CHEBI:58539"/>
        <dbReference type="EC" id="1.11.1.11"/>
    </reaction>
</comment>
<reference evidence="8" key="3">
    <citation type="submission" date="2021-05" db="UniProtKB">
        <authorList>
            <consortium name="EnsemblPlants"/>
        </authorList>
    </citation>
    <scope>IDENTIFICATION</scope>
    <source>
        <strain evidence="8">cv. B73</strain>
    </source>
</reference>
<evidence type="ECO:0000259" key="7">
    <source>
        <dbReference type="Pfam" id="PF00141"/>
    </source>
</evidence>
<evidence type="ECO:0000256" key="4">
    <source>
        <dbReference type="ARBA" id="ARBA00023324"/>
    </source>
</evidence>
<name>A0A804RF59_MAIZE</name>
<dbReference type="Gramene" id="Zm00001eb413440_T001">
    <property type="protein sequence ID" value="Zm00001eb413440_P001"/>
    <property type="gene ID" value="Zm00001eb413440"/>
</dbReference>
<evidence type="ECO:0000256" key="6">
    <source>
        <dbReference type="RuleBase" id="RU004241"/>
    </source>
</evidence>
<dbReference type="PANTHER" id="PTHR31356">
    <property type="entry name" value="THYLAKOID LUMENAL 29 KDA PROTEIN, CHLOROPLASTIC-RELATED"/>
    <property type="match status" value="1"/>
</dbReference>
<proteinExistence type="inferred from homology"/>
<feature type="domain" description="Plant heme peroxidase family profile" evidence="7">
    <location>
        <begin position="133"/>
        <end position="162"/>
    </location>
</feature>
<dbReference type="EnsemblPlants" id="Zm00001eb413440_T001">
    <property type="protein sequence ID" value="Zm00001eb413440_P001"/>
    <property type="gene ID" value="Zm00001eb413440"/>
</dbReference>
<keyword evidence="2" id="KW-0630">Potassium</keyword>
<dbReference type="PRINTS" id="PR00459">
    <property type="entry name" value="ASPEROXIDASE"/>
</dbReference>
<dbReference type="Proteomes" id="UP000007305">
    <property type="component" value="Chromosome 10"/>
</dbReference>
<reference evidence="8" key="2">
    <citation type="submission" date="2019-07" db="EMBL/GenBank/DDBJ databases">
        <authorList>
            <person name="Seetharam A."/>
            <person name="Woodhouse M."/>
            <person name="Cannon E."/>
        </authorList>
    </citation>
    <scope>NUCLEOTIDE SEQUENCE [LARGE SCALE GENOMIC DNA]</scope>
    <source>
        <strain evidence="8">cv. B73</strain>
    </source>
</reference>
<dbReference type="PRINTS" id="PR00458">
    <property type="entry name" value="PEROXIDASE"/>
</dbReference>
<evidence type="ECO:0000256" key="2">
    <source>
        <dbReference type="ARBA" id="ARBA00022958"/>
    </source>
</evidence>
<keyword evidence="3" id="KW-0560">Oxidoreductase</keyword>
<accession>A0A804RF59</accession>
<dbReference type="GO" id="GO:0042744">
    <property type="term" value="P:hydrogen peroxide catabolic process"/>
    <property type="evidence" value="ECO:0007669"/>
    <property type="project" value="UniProtKB-KW"/>
</dbReference>
<keyword evidence="4" id="KW-0575">Peroxidase</keyword>
<dbReference type="GO" id="GO:0016688">
    <property type="term" value="F:L-ascorbate peroxidase activity"/>
    <property type="evidence" value="ECO:0007669"/>
    <property type="project" value="UniProtKB-EC"/>
</dbReference>
<dbReference type="AlphaFoldDB" id="A0A804RF59"/>
<dbReference type="Pfam" id="PF00141">
    <property type="entry name" value="peroxidase"/>
    <property type="match status" value="1"/>
</dbReference>
<dbReference type="InterPro" id="IPR002016">
    <property type="entry name" value="Haem_peroxidase"/>
</dbReference>
<comment type="similarity">
    <text evidence="6">Belongs to the peroxidase family.</text>
</comment>
<protein>
    <recommendedName>
        <fullName evidence="7">Plant heme peroxidase family profile domain-containing protein</fullName>
    </recommendedName>
</protein>
<dbReference type="GO" id="GO:0020037">
    <property type="term" value="F:heme binding"/>
    <property type="evidence" value="ECO:0007669"/>
    <property type="project" value="InterPro"/>
</dbReference>
<sequence length="183" mass="20281">MFQRPPGALPSSLLGYEALTGSLDDSGFKDYLHRLNQDCEHIVLLRQFCRTTFVHPPFVDLSASALCGSSTHCSCRMCSNSFFQMSRGGSCFYSELKCNTLSCNCIAKEYGTYAPKEKGKKHTFFGSGYGHRRQVFSTHMGLSDQDIVALFGGHTLGRCHKDRSGFEGAWTSNPLIFDNSSSM</sequence>
<reference evidence="9" key="1">
    <citation type="journal article" date="2009" name="Science">
        <title>The B73 maize genome: complexity, diversity, and dynamics.</title>
        <authorList>
            <person name="Schnable P.S."/>
            <person name="Ware D."/>
            <person name="Fulton R.S."/>
            <person name="Stein J.C."/>
            <person name="Wei F."/>
            <person name="Pasternak S."/>
            <person name="Liang C."/>
            <person name="Zhang J."/>
            <person name="Fulton L."/>
            <person name="Graves T.A."/>
            <person name="Minx P."/>
            <person name="Reily A.D."/>
            <person name="Courtney L."/>
            <person name="Kruchowski S.S."/>
            <person name="Tomlinson C."/>
            <person name="Strong C."/>
            <person name="Delehaunty K."/>
            <person name="Fronick C."/>
            <person name="Courtney B."/>
            <person name="Rock S.M."/>
            <person name="Belter E."/>
            <person name="Du F."/>
            <person name="Kim K."/>
            <person name="Abbott R.M."/>
            <person name="Cotton M."/>
            <person name="Levy A."/>
            <person name="Marchetto P."/>
            <person name="Ochoa K."/>
            <person name="Jackson S.M."/>
            <person name="Gillam B."/>
            <person name="Chen W."/>
            <person name="Yan L."/>
            <person name="Higginbotham J."/>
            <person name="Cardenas M."/>
            <person name="Waligorski J."/>
            <person name="Applebaum E."/>
            <person name="Phelps L."/>
            <person name="Falcone J."/>
            <person name="Kanchi K."/>
            <person name="Thane T."/>
            <person name="Scimone A."/>
            <person name="Thane N."/>
            <person name="Henke J."/>
            <person name="Wang T."/>
            <person name="Ruppert J."/>
            <person name="Shah N."/>
            <person name="Rotter K."/>
            <person name="Hodges J."/>
            <person name="Ingenthron E."/>
            <person name="Cordes M."/>
            <person name="Kohlberg S."/>
            <person name="Sgro J."/>
            <person name="Delgado B."/>
            <person name="Mead K."/>
            <person name="Chinwalla A."/>
            <person name="Leonard S."/>
            <person name="Crouse K."/>
            <person name="Collura K."/>
            <person name="Kudrna D."/>
            <person name="Currie J."/>
            <person name="He R."/>
            <person name="Angelova A."/>
            <person name="Rajasekar S."/>
            <person name="Mueller T."/>
            <person name="Lomeli R."/>
            <person name="Scara G."/>
            <person name="Ko A."/>
            <person name="Delaney K."/>
            <person name="Wissotski M."/>
            <person name="Lopez G."/>
            <person name="Campos D."/>
            <person name="Braidotti M."/>
            <person name="Ashley E."/>
            <person name="Golser W."/>
            <person name="Kim H."/>
            <person name="Lee S."/>
            <person name="Lin J."/>
            <person name="Dujmic Z."/>
            <person name="Kim W."/>
            <person name="Talag J."/>
            <person name="Zuccolo A."/>
            <person name="Fan C."/>
            <person name="Sebastian A."/>
            <person name="Kramer M."/>
            <person name="Spiegel L."/>
            <person name="Nascimento L."/>
            <person name="Zutavern T."/>
            <person name="Miller B."/>
            <person name="Ambroise C."/>
            <person name="Muller S."/>
            <person name="Spooner W."/>
            <person name="Narechania A."/>
            <person name="Ren L."/>
            <person name="Wei S."/>
            <person name="Kumari S."/>
            <person name="Faga B."/>
            <person name="Levy M.J."/>
            <person name="McMahan L."/>
            <person name="Van Buren P."/>
            <person name="Vaughn M.W."/>
            <person name="Ying K."/>
            <person name="Yeh C.-T."/>
            <person name="Emrich S.J."/>
            <person name="Jia Y."/>
            <person name="Kalyanaraman A."/>
            <person name="Hsia A.-P."/>
            <person name="Barbazuk W.B."/>
            <person name="Baucom R.S."/>
            <person name="Brutnell T.P."/>
            <person name="Carpita N.C."/>
            <person name="Chaparro C."/>
            <person name="Chia J.-M."/>
            <person name="Deragon J.-M."/>
            <person name="Estill J.C."/>
            <person name="Fu Y."/>
            <person name="Jeddeloh J.A."/>
            <person name="Han Y."/>
            <person name="Lee H."/>
            <person name="Li P."/>
            <person name="Lisch D.R."/>
            <person name="Liu S."/>
            <person name="Liu Z."/>
            <person name="Nagel D.H."/>
            <person name="McCann M.C."/>
            <person name="SanMiguel P."/>
            <person name="Myers A.M."/>
            <person name="Nettleton D."/>
            <person name="Nguyen J."/>
            <person name="Penning B.W."/>
            <person name="Ponnala L."/>
            <person name="Schneider K.L."/>
            <person name="Schwartz D.C."/>
            <person name="Sharma A."/>
            <person name="Soderlund C."/>
            <person name="Springer N.M."/>
            <person name="Sun Q."/>
            <person name="Wang H."/>
            <person name="Waterman M."/>
            <person name="Westerman R."/>
            <person name="Wolfgruber T.K."/>
            <person name="Yang L."/>
            <person name="Yu Y."/>
            <person name="Zhang L."/>
            <person name="Zhou S."/>
            <person name="Zhu Q."/>
            <person name="Bennetzen J.L."/>
            <person name="Dawe R.K."/>
            <person name="Jiang J."/>
            <person name="Jiang N."/>
            <person name="Presting G.G."/>
            <person name="Wessler S.R."/>
            <person name="Aluru S."/>
            <person name="Martienssen R.A."/>
            <person name="Clifton S.W."/>
            <person name="McCombie W.R."/>
            <person name="Wing R.A."/>
            <person name="Wilson R.K."/>
        </authorList>
    </citation>
    <scope>NUCLEOTIDE SEQUENCE [LARGE SCALE GENOMIC DNA]</scope>
    <source>
        <strain evidence="9">cv. B73</strain>
    </source>
</reference>
<dbReference type="PANTHER" id="PTHR31356:SF59">
    <property type="entry name" value="L-ASCORBATE PEROXIDASE 1, CYTOSOLIC"/>
    <property type="match status" value="1"/>
</dbReference>
<dbReference type="SUPFAM" id="SSF48113">
    <property type="entry name" value="Heme-dependent peroxidases"/>
    <property type="match status" value="1"/>
</dbReference>
<evidence type="ECO:0000256" key="1">
    <source>
        <dbReference type="ARBA" id="ARBA00022837"/>
    </source>
</evidence>
<dbReference type="InParanoid" id="A0A804RF59"/>
<dbReference type="Gene3D" id="1.10.420.10">
    <property type="entry name" value="Peroxidase, domain 2"/>
    <property type="match status" value="1"/>
</dbReference>
<organism evidence="8 9">
    <name type="scientific">Zea mays</name>
    <name type="common">Maize</name>
    <dbReference type="NCBI Taxonomy" id="4577"/>
    <lineage>
        <taxon>Eukaryota</taxon>
        <taxon>Viridiplantae</taxon>
        <taxon>Streptophyta</taxon>
        <taxon>Embryophyta</taxon>
        <taxon>Tracheophyta</taxon>
        <taxon>Spermatophyta</taxon>
        <taxon>Magnoliopsida</taxon>
        <taxon>Liliopsida</taxon>
        <taxon>Poales</taxon>
        <taxon>Poaceae</taxon>
        <taxon>PACMAD clade</taxon>
        <taxon>Panicoideae</taxon>
        <taxon>Andropogonodae</taxon>
        <taxon>Andropogoneae</taxon>
        <taxon>Tripsacinae</taxon>
        <taxon>Zea</taxon>
    </lineage>
</organism>
<keyword evidence="1" id="KW-0106">Calcium</keyword>
<dbReference type="InterPro" id="IPR044831">
    <property type="entry name" value="Ccp1-like"/>
</dbReference>
<dbReference type="GO" id="GO:0034599">
    <property type="term" value="P:cellular response to oxidative stress"/>
    <property type="evidence" value="ECO:0007669"/>
    <property type="project" value="InterPro"/>
</dbReference>
<evidence type="ECO:0000256" key="3">
    <source>
        <dbReference type="ARBA" id="ARBA00023002"/>
    </source>
</evidence>
<evidence type="ECO:0000313" key="8">
    <source>
        <dbReference type="EnsemblPlants" id="Zm00001eb413440_P001"/>
    </source>
</evidence>
<keyword evidence="9" id="KW-1185">Reference proteome</keyword>
<dbReference type="InterPro" id="IPR010255">
    <property type="entry name" value="Haem_peroxidase_sf"/>
</dbReference>
<keyword evidence="4" id="KW-0376">Hydrogen peroxide</keyword>